<dbReference type="PANTHER" id="PTHR11042:SF138">
    <property type="entry name" value="SERINE_THREONINE-PROTEIN KINASE IKS1-RELATED"/>
    <property type="match status" value="1"/>
</dbReference>
<comment type="catalytic activity">
    <reaction evidence="9">
        <text>L-seryl-[protein] + ATP = O-phospho-L-seryl-[protein] + ADP + H(+)</text>
        <dbReference type="Rhea" id="RHEA:17989"/>
        <dbReference type="Rhea" id="RHEA-COMP:9863"/>
        <dbReference type="Rhea" id="RHEA-COMP:11604"/>
        <dbReference type="ChEBI" id="CHEBI:15378"/>
        <dbReference type="ChEBI" id="CHEBI:29999"/>
        <dbReference type="ChEBI" id="CHEBI:30616"/>
        <dbReference type="ChEBI" id="CHEBI:83421"/>
        <dbReference type="ChEBI" id="CHEBI:456216"/>
        <dbReference type="EC" id="2.7.11.1"/>
    </reaction>
</comment>
<feature type="region of interest" description="Disordered" evidence="10">
    <location>
        <begin position="411"/>
        <end position="430"/>
    </location>
</feature>
<evidence type="ECO:0000256" key="3">
    <source>
        <dbReference type="ARBA" id="ARBA00022679"/>
    </source>
</evidence>
<dbReference type="SUPFAM" id="SSF56112">
    <property type="entry name" value="Protein kinase-like (PK-like)"/>
    <property type="match status" value="1"/>
</dbReference>
<keyword evidence="2" id="KW-0723">Serine/threonine-protein kinase</keyword>
<keyword evidence="5 12" id="KW-0418">Kinase</keyword>
<feature type="region of interest" description="Disordered" evidence="10">
    <location>
        <begin position="232"/>
        <end position="291"/>
    </location>
</feature>
<protein>
    <recommendedName>
        <fullName evidence="1">non-specific serine/threonine protein kinase</fullName>
        <ecNumber evidence="1">2.7.11.1</ecNumber>
    </recommendedName>
</protein>
<sequence>MNYHYHEAPSPSSTPNAFTPQRTTLARDTPSPTPSLVPDKHDDWVTSSLIGTRMDLVPARKPSDLQIILRTRDHAAFYDPVSNELSLQRRSPAAESFSPIDGTQSVARDLRLQSALAVGREDGRFRNNSARGRNRNAGDLFGNATSDVAAPDRPLVPLRRGNNGHGQELTASACPTCLRPWPLPTVSPNLNPPHASPFAQHTDVEASVYEPDAPTFVAHNYFRLLAQASSVPGSINNTRPSTPTFARGSRFESASGSSTPDLGSVGGGSRSYRGRTGESSRSRGSSPEPIDHAAEAEGYYSRFFVELKRLGRGARGQVFLCQHVLNGNKLGKYAIKKIPVGDHAQSLLQSLNEVHLMESLHHPHLIHYQHAWIERCQLSHFAPSVPTLFVLMMAANGGSLADWISARAGDANNDSPRPSGNSSSADSPLRKATVATALEPTLGSSADIAPSSPVKSASERRRIERLKTALRQRRANRQAASPLSTEANTISAMNDDQDGKTVDIGTSGTAAQMSTAPRPSLGNANGTFGMGGVGVHLLREEEIYSLLHDMTSGLGFLHDRGILHLDIKPGNVLLHWDEDAMIPRAMLSDFGSSLLVQDNWARTRSGHTGTIEYMSPETVLVDPVTGQLKELSSKADIWSLGMILHLLLFFSLPFQQTDDIVQLRAEMQTYTGFSAATSPAALRARRTDPTLLRLLERMLTLDPQARPSCADILHVLNARLAAKTPPSAGHSATTRPKARQARSHSTGDRGEQYHEADDGRTSLALYRPDLTTDEAGMQLRRPLAVAAGDSGGVSGISTPSADHVRAMRPGQAGPAAPLVHLLTRLGVPMSQPTLRRLHIATNTTIAFVKILSPRLVLSRANGPHLAPAQPRLLEPLVTLLALVDLAISLSAAQPSEAAWFSDPSAICTAAHLAILALLYSSDARR</sequence>
<dbReference type="OrthoDB" id="1405469at2759"/>
<feature type="compositionally biased region" description="Basic and acidic residues" evidence="10">
    <location>
        <begin position="745"/>
        <end position="760"/>
    </location>
</feature>
<evidence type="ECO:0000256" key="8">
    <source>
        <dbReference type="ARBA" id="ARBA00047899"/>
    </source>
</evidence>
<evidence type="ECO:0000313" key="13">
    <source>
        <dbReference type="Proteomes" id="UP000246740"/>
    </source>
</evidence>
<feature type="region of interest" description="Disordered" evidence="10">
    <location>
        <begin position="126"/>
        <end position="152"/>
    </location>
</feature>
<feature type="compositionally biased region" description="Polar residues" evidence="10">
    <location>
        <begin position="10"/>
        <end position="26"/>
    </location>
</feature>
<dbReference type="InParanoid" id="A0A317XN85"/>
<dbReference type="AlphaFoldDB" id="A0A317XN85"/>
<dbReference type="FunFam" id="3.30.200.20:FF:000306">
    <property type="entry name" value="IKS protein kinase"/>
    <property type="match status" value="1"/>
</dbReference>
<keyword evidence="13" id="KW-1185">Reference proteome</keyword>
<dbReference type="EC" id="2.7.11.1" evidence="1"/>
<evidence type="ECO:0000256" key="1">
    <source>
        <dbReference type="ARBA" id="ARBA00012513"/>
    </source>
</evidence>
<feature type="region of interest" description="Disordered" evidence="10">
    <location>
        <begin position="1"/>
        <end position="40"/>
    </location>
</feature>
<feature type="compositionally biased region" description="Polar residues" evidence="10">
    <location>
        <begin position="252"/>
        <end position="261"/>
    </location>
</feature>
<comment type="similarity">
    <text evidence="7">Belongs to the protein kinase superfamily. Ser/Thr protein kinase family. GCN2 subfamily.</text>
</comment>
<dbReference type="GO" id="GO:0005524">
    <property type="term" value="F:ATP binding"/>
    <property type="evidence" value="ECO:0007669"/>
    <property type="project" value="UniProtKB-KW"/>
</dbReference>
<feature type="compositionally biased region" description="Polar residues" evidence="10">
    <location>
        <begin position="232"/>
        <end position="244"/>
    </location>
</feature>
<evidence type="ECO:0000256" key="2">
    <source>
        <dbReference type="ARBA" id="ARBA00022527"/>
    </source>
</evidence>
<dbReference type="GO" id="GO:0004674">
    <property type="term" value="F:protein serine/threonine kinase activity"/>
    <property type="evidence" value="ECO:0007669"/>
    <property type="project" value="UniProtKB-KW"/>
</dbReference>
<dbReference type="GO" id="GO:0005634">
    <property type="term" value="C:nucleus"/>
    <property type="evidence" value="ECO:0007669"/>
    <property type="project" value="TreeGrafter"/>
</dbReference>
<evidence type="ECO:0000256" key="7">
    <source>
        <dbReference type="ARBA" id="ARBA00037982"/>
    </source>
</evidence>
<dbReference type="PROSITE" id="PS50011">
    <property type="entry name" value="PROTEIN_KINASE_DOM"/>
    <property type="match status" value="1"/>
</dbReference>
<keyword evidence="3" id="KW-0808">Transferase</keyword>
<evidence type="ECO:0000313" key="12">
    <source>
        <dbReference type="EMBL" id="PWY99783.1"/>
    </source>
</evidence>
<dbReference type="GO" id="GO:0005737">
    <property type="term" value="C:cytoplasm"/>
    <property type="evidence" value="ECO:0007669"/>
    <property type="project" value="TreeGrafter"/>
</dbReference>
<feature type="compositionally biased region" description="Low complexity" evidence="10">
    <location>
        <begin position="126"/>
        <end position="138"/>
    </location>
</feature>
<feature type="domain" description="Protein kinase" evidence="11">
    <location>
        <begin position="304"/>
        <end position="720"/>
    </location>
</feature>
<feature type="region of interest" description="Disordered" evidence="10">
    <location>
        <begin position="441"/>
        <end position="461"/>
    </location>
</feature>
<dbReference type="InterPro" id="IPR008271">
    <property type="entry name" value="Ser/Thr_kinase_AS"/>
</dbReference>
<dbReference type="InterPro" id="IPR050339">
    <property type="entry name" value="CC_SR_Kinase"/>
</dbReference>
<evidence type="ECO:0000256" key="9">
    <source>
        <dbReference type="ARBA" id="ARBA00048679"/>
    </source>
</evidence>
<proteinExistence type="inferred from homology"/>
<dbReference type="STRING" id="1882483.A0A317XN85"/>
<evidence type="ECO:0000256" key="4">
    <source>
        <dbReference type="ARBA" id="ARBA00022741"/>
    </source>
</evidence>
<feature type="compositionally biased region" description="Polar residues" evidence="10">
    <location>
        <begin position="412"/>
        <end position="426"/>
    </location>
</feature>
<evidence type="ECO:0000256" key="5">
    <source>
        <dbReference type="ARBA" id="ARBA00022777"/>
    </source>
</evidence>
<dbReference type="InterPro" id="IPR011009">
    <property type="entry name" value="Kinase-like_dom_sf"/>
</dbReference>
<gene>
    <name evidence="12" type="ORF">BCV70DRAFT_200699</name>
</gene>
<reference evidence="12 13" key="1">
    <citation type="journal article" date="2018" name="Mol. Biol. Evol.">
        <title>Broad Genomic Sampling Reveals a Smut Pathogenic Ancestry of the Fungal Clade Ustilaginomycotina.</title>
        <authorList>
            <person name="Kijpornyongpan T."/>
            <person name="Mondo S.J."/>
            <person name="Barry K."/>
            <person name="Sandor L."/>
            <person name="Lee J."/>
            <person name="Lipzen A."/>
            <person name="Pangilinan J."/>
            <person name="LaButti K."/>
            <person name="Hainaut M."/>
            <person name="Henrissat B."/>
            <person name="Grigoriev I.V."/>
            <person name="Spatafora J.W."/>
            <person name="Aime M.C."/>
        </authorList>
    </citation>
    <scope>NUCLEOTIDE SEQUENCE [LARGE SCALE GENOMIC DNA]</scope>
    <source>
        <strain evidence="12 13">MCA 3645</strain>
    </source>
</reference>
<keyword evidence="6" id="KW-0067">ATP-binding</keyword>
<evidence type="ECO:0000256" key="6">
    <source>
        <dbReference type="ARBA" id="ARBA00022840"/>
    </source>
</evidence>
<organism evidence="12 13">
    <name type="scientific">Testicularia cyperi</name>
    <dbReference type="NCBI Taxonomy" id="1882483"/>
    <lineage>
        <taxon>Eukaryota</taxon>
        <taxon>Fungi</taxon>
        <taxon>Dikarya</taxon>
        <taxon>Basidiomycota</taxon>
        <taxon>Ustilaginomycotina</taxon>
        <taxon>Ustilaginomycetes</taxon>
        <taxon>Ustilaginales</taxon>
        <taxon>Anthracoideaceae</taxon>
        <taxon>Testicularia</taxon>
    </lineage>
</organism>
<comment type="catalytic activity">
    <reaction evidence="8">
        <text>L-threonyl-[protein] + ATP = O-phospho-L-threonyl-[protein] + ADP + H(+)</text>
        <dbReference type="Rhea" id="RHEA:46608"/>
        <dbReference type="Rhea" id="RHEA-COMP:11060"/>
        <dbReference type="Rhea" id="RHEA-COMP:11605"/>
        <dbReference type="ChEBI" id="CHEBI:15378"/>
        <dbReference type="ChEBI" id="CHEBI:30013"/>
        <dbReference type="ChEBI" id="CHEBI:30616"/>
        <dbReference type="ChEBI" id="CHEBI:61977"/>
        <dbReference type="ChEBI" id="CHEBI:456216"/>
        <dbReference type="EC" id="2.7.11.1"/>
    </reaction>
</comment>
<dbReference type="InterPro" id="IPR000719">
    <property type="entry name" value="Prot_kinase_dom"/>
</dbReference>
<name>A0A317XN85_9BASI</name>
<dbReference type="Gene3D" id="1.10.510.10">
    <property type="entry name" value="Transferase(Phosphotransferase) domain 1"/>
    <property type="match status" value="1"/>
</dbReference>
<dbReference type="Gene3D" id="3.30.200.20">
    <property type="entry name" value="Phosphorylase Kinase, domain 1"/>
    <property type="match status" value="1"/>
</dbReference>
<accession>A0A317XN85</accession>
<evidence type="ECO:0000256" key="10">
    <source>
        <dbReference type="SAM" id="MobiDB-lite"/>
    </source>
</evidence>
<keyword evidence="4" id="KW-0547">Nucleotide-binding</keyword>
<dbReference type="Pfam" id="PF00069">
    <property type="entry name" value="Pkinase"/>
    <property type="match status" value="2"/>
</dbReference>
<dbReference type="PANTHER" id="PTHR11042">
    <property type="entry name" value="EUKARYOTIC TRANSLATION INITIATION FACTOR 2-ALPHA KINASE EIF2-ALPHA KINASE -RELATED"/>
    <property type="match status" value="1"/>
</dbReference>
<feature type="region of interest" description="Disordered" evidence="10">
    <location>
        <begin position="724"/>
        <end position="763"/>
    </location>
</feature>
<evidence type="ECO:0000259" key="11">
    <source>
        <dbReference type="PROSITE" id="PS50011"/>
    </source>
</evidence>
<dbReference type="EMBL" id="KZ819194">
    <property type="protein sequence ID" value="PWY99783.1"/>
    <property type="molecule type" value="Genomic_DNA"/>
</dbReference>
<dbReference type="PROSITE" id="PS00108">
    <property type="entry name" value="PROTEIN_KINASE_ST"/>
    <property type="match status" value="1"/>
</dbReference>
<dbReference type="Proteomes" id="UP000246740">
    <property type="component" value="Unassembled WGS sequence"/>
</dbReference>
<dbReference type="SMART" id="SM00220">
    <property type="entry name" value="S_TKc"/>
    <property type="match status" value="1"/>
</dbReference>